<proteinExistence type="inferred from homology"/>
<dbReference type="GO" id="GO:0003676">
    <property type="term" value="F:nucleic acid binding"/>
    <property type="evidence" value="ECO:0007669"/>
    <property type="project" value="InterPro"/>
</dbReference>
<sequence>MRRSRYFLNVQSSASGQAWLDALDIQGINNARAISQKFGFPDQLARVLSARDVDVSDAVAFINPTLRTLMPDPKSFTDMQCAAERIVTAILKQEKVAVFGDYDVDGACSSALIARFMRYFGVEVKIYIPDRIVEGYGPNEQAMRMLIQQGAHLIITVDCGANSPDAVKSARLAGADVVVLDHHQMSEIHQEAVALVNPNRPDDFSGQGHLCAAGVVFVTLAWVHHLLRKKKFAGKFLDLLSMLDLVALATICDVVPLQGVNRAFVVKGLQVARSMHNPGIAALTKVARIGEPLNSFHLGFLLGPRINAGGRIGDQALGARLLSCEDKNEADRIAEQLNQFNQERQEMEGIQLAQAESYIDSLYQDRETPLSLVIAHQEWHPGIIGILASRLKERFFCPVFAIALKEDGSGVGSGRSISGIDLGALVREAVTLNLLEKGGGHSMAAGITIQSTKIELFRKWLEERVSLSVAQLRAEKSLSIDGCLSASGASKALFDMIEKAGPFGSGNTTPVFVLPSHRLINLCEVSKGHLRLIMSNMEGKKLQGIAFRAVGTSLGYFLSGNVGEMIHVAGNISLNYWNGNISPQLRVIDAAAVI</sequence>
<feature type="domain" description="DDH" evidence="6">
    <location>
        <begin position="95"/>
        <end position="240"/>
    </location>
</feature>
<evidence type="ECO:0000256" key="4">
    <source>
        <dbReference type="ARBA" id="ARBA00022801"/>
    </source>
</evidence>
<dbReference type="Gene3D" id="3.10.310.30">
    <property type="match status" value="1"/>
</dbReference>
<reference evidence="9 10" key="1">
    <citation type="submission" date="2012-04" db="EMBL/GenBank/DDBJ databases">
        <title>The Genome Sequence of Bartonella koehlerae C-29.</title>
        <authorList>
            <consortium name="The Broad Institute Genome Sequencing Platform"/>
            <consortium name="The Broad Institute Genome Sequencing Center for Infectious Disease"/>
            <person name="Feldgarden M."/>
            <person name="Kirby J."/>
            <person name="Kosoy M."/>
            <person name="Birtles R."/>
            <person name="Probert W.S."/>
            <person name="Chiaraviglio L."/>
            <person name="Walker B."/>
            <person name="Young S.K."/>
            <person name="Zeng Q."/>
            <person name="Gargeya S."/>
            <person name="Fitzgerald M."/>
            <person name="Haas B."/>
            <person name="Abouelleil A."/>
            <person name="Alvarado L."/>
            <person name="Arachchi H.M."/>
            <person name="Berlin A.M."/>
            <person name="Chapman S.B."/>
            <person name="Goldberg J."/>
            <person name="Griggs A."/>
            <person name="Gujja S."/>
            <person name="Hansen M."/>
            <person name="Howarth C."/>
            <person name="Imamovic A."/>
            <person name="Larimer J."/>
            <person name="McCowen C."/>
            <person name="Montmayeur A."/>
            <person name="Murphy C."/>
            <person name="Neiman D."/>
            <person name="Pearson M."/>
            <person name="Priest M."/>
            <person name="Roberts A."/>
            <person name="Saif S."/>
            <person name="Shea T."/>
            <person name="Sisk P."/>
            <person name="Sykes S."/>
            <person name="Wortman J."/>
            <person name="Nusbaum C."/>
            <person name="Birren B."/>
        </authorList>
    </citation>
    <scope>NUCLEOTIDE SEQUENCE [LARGE SCALE GENOMIC DNA]</scope>
    <source>
        <strain evidence="9 10">C-29</strain>
    </source>
</reference>
<keyword evidence="3" id="KW-0540">Nuclease</keyword>
<dbReference type="GO" id="GO:0008409">
    <property type="term" value="F:5'-3' exonuclease activity"/>
    <property type="evidence" value="ECO:0007669"/>
    <property type="project" value="InterPro"/>
</dbReference>
<gene>
    <name evidence="9" type="ORF">O9A_00877</name>
</gene>
<evidence type="ECO:0000256" key="1">
    <source>
        <dbReference type="ARBA" id="ARBA00005915"/>
    </source>
</evidence>
<evidence type="ECO:0000256" key="2">
    <source>
        <dbReference type="ARBA" id="ARBA00019841"/>
    </source>
</evidence>
<feature type="domain" description="RecJ OB" evidence="8">
    <location>
        <begin position="480"/>
        <end position="589"/>
    </location>
</feature>
<dbReference type="Pfam" id="PF17768">
    <property type="entry name" value="RecJ_OB"/>
    <property type="match status" value="1"/>
</dbReference>
<dbReference type="HOGENOM" id="CLU_009736_5_1_5"/>
<dbReference type="InterPro" id="IPR038763">
    <property type="entry name" value="DHH_sf"/>
</dbReference>
<keyword evidence="5 9" id="KW-0269">Exonuclease</keyword>
<dbReference type="NCBIfam" id="TIGR00644">
    <property type="entry name" value="recJ"/>
    <property type="match status" value="1"/>
</dbReference>
<dbReference type="AlphaFoldDB" id="A0A067WGI4"/>
<dbReference type="InterPro" id="IPR051673">
    <property type="entry name" value="SSDNA_exonuclease_RecJ"/>
</dbReference>
<dbReference type="InterPro" id="IPR041122">
    <property type="entry name" value="RecJ_OB"/>
</dbReference>
<name>A0A067WGI4_9HYPH</name>
<evidence type="ECO:0000259" key="7">
    <source>
        <dbReference type="Pfam" id="PF02272"/>
    </source>
</evidence>
<dbReference type="Gene3D" id="3.90.1640.30">
    <property type="match status" value="1"/>
</dbReference>
<dbReference type="InterPro" id="IPR003156">
    <property type="entry name" value="DHHA1_dom"/>
</dbReference>
<dbReference type="OrthoDB" id="9809852at2"/>
<keyword evidence="10" id="KW-1185">Reference proteome</keyword>
<comment type="caution">
    <text evidence="9">The sequence shown here is derived from an EMBL/GenBank/DDBJ whole genome shotgun (WGS) entry which is preliminary data.</text>
</comment>
<accession>A0A067WGI4</accession>
<dbReference type="RefSeq" id="WP_034459154.1">
    <property type="nucleotide sequence ID" value="NZ_CADEAH010000007.1"/>
</dbReference>
<dbReference type="GO" id="GO:0006281">
    <property type="term" value="P:DNA repair"/>
    <property type="evidence" value="ECO:0007669"/>
    <property type="project" value="InterPro"/>
</dbReference>
<keyword evidence="4" id="KW-0378">Hydrolase</keyword>
<dbReference type="PATRIC" id="fig|1134510.3.peg.1006"/>
<evidence type="ECO:0000313" key="9">
    <source>
        <dbReference type="EMBL" id="KEC54997.1"/>
    </source>
</evidence>
<dbReference type="eggNOG" id="COG0608">
    <property type="taxonomic scope" value="Bacteria"/>
</dbReference>
<dbReference type="Proteomes" id="UP000027015">
    <property type="component" value="Unassembled WGS sequence"/>
</dbReference>
<evidence type="ECO:0000259" key="8">
    <source>
        <dbReference type="Pfam" id="PF17768"/>
    </source>
</evidence>
<protein>
    <recommendedName>
        <fullName evidence="2">Single-stranded-DNA-specific exonuclease RecJ</fullName>
    </recommendedName>
</protein>
<dbReference type="PANTHER" id="PTHR30255">
    <property type="entry name" value="SINGLE-STRANDED-DNA-SPECIFIC EXONUCLEASE RECJ"/>
    <property type="match status" value="1"/>
</dbReference>
<dbReference type="Pfam" id="PF01368">
    <property type="entry name" value="DHH"/>
    <property type="match status" value="1"/>
</dbReference>
<dbReference type="InterPro" id="IPR004610">
    <property type="entry name" value="RecJ"/>
</dbReference>
<dbReference type="SUPFAM" id="SSF64182">
    <property type="entry name" value="DHH phosphoesterases"/>
    <property type="match status" value="1"/>
</dbReference>
<dbReference type="PANTHER" id="PTHR30255:SF2">
    <property type="entry name" value="SINGLE-STRANDED-DNA-SPECIFIC EXONUCLEASE RECJ"/>
    <property type="match status" value="1"/>
</dbReference>
<organism evidence="9 10">
    <name type="scientific">Bartonella koehlerae C-29</name>
    <dbReference type="NCBI Taxonomy" id="1134510"/>
    <lineage>
        <taxon>Bacteria</taxon>
        <taxon>Pseudomonadati</taxon>
        <taxon>Pseudomonadota</taxon>
        <taxon>Alphaproteobacteria</taxon>
        <taxon>Hyphomicrobiales</taxon>
        <taxon>Bartonellaceae</taxon>
        <taxon>Bartonella</taxon>
    </lineage>
</organism>
<evidence type="ECO:0000256" key="5">
    <source>
        <dbReference type="ARBA" id="ARBA00022839"/>
    </source>
</evidence>
<feature type="domain" description="DHHA1" evidence="7">
    <location>
        <begin position="374"/>
        <end position="465"/>
    </location>
</feature>
<dbReference type="InterPro" id="IPR001667">
    <property type="entry name" value="DDH_dom"/>
</dbReference>
<evidence type="ECO:0000313" key="10">
    <source>
        <dbReference type="Proteomes" id="UP000027015"/>
    </source>
</evidence>
<dbReference type="Pfam" id="PF02272">
    <property type="entry name" value="DHHA1"/>
    <property type="match status" value="1"/>
</dbReference>
<dbReference type="EMBL" id="AHPL01000008">
    <property type="protein sequence ID" value="KEC54997.1"/>
    <property type="molecule type" value="Genomic_DNA"/>
</dbReference>
<comment type="similarity">
    <text evidence="1">Belongs to the RecJ family.</text>
</comment>
<evidence type="ECO:0000256" key="3">
    <source>
        <dbReference type="ARBA" id="ARBA00022722"/>
    </source>
</evidence>
<evidence type="ECO:0000259" key="6">
    <source>
        <dbReference type="Pfam" id="PF01368"/>
    </source>
</evidence>
<dbReference type="STRING" id="1134510.O9A_00877"/>
<dbReference type="GO" id="GO:0006310">
    <property type="term" value="P:DNA recombination"/>
    <property type="evidence" value="ECO:0007669"/>
    <property type="project" value="InterPro"/>
</dbReference>